<evidence type="ECO:0000313" key="3">
    <source>
        <dbReference type="EMBL" id="KAF8481290.1"/>
    </source>
</evidence>
<dbReference type="Pfam" id="PF13041">
    <property type="entry name" value="PPR_2"/>
    <property type="match status" value="1"/>
</dbReference>
<gene>
    <name evidence="3" type="ORF">DFH94DRAFT_739194</name>
</gene>
<feature type="repeat" description="PPR" evidence="2">
    <location>
        <begin position="695"/>
        <end position="729"/>
    </location>
</feature>
<evidence type="ECO:0000256" key="1">
    <source>
        <dbReference type="ARBA" id="ARBA00022737"/>
    </source>
</evidence>
<dbReference type="InterPro" id="IPR050667">
    <property type="entry name" value="PPR-containing_protein"/>
</dbReference>
<dbReference type="AlphaFoldDB" id="A0A9P5MXP7"/>
<dbReference type="NCBIfam" id="TIGR00756">
    <property type="entry name" value="PPR"/>
    <property type="match status" value="2"/>
</dbReference>
<dbReference type="PROSITE" id="PS51375">
    <property type="entry name" value="PPR"/>
    <property type="match status" value="3"/>
</dbReference>
<organism evidence="3 4">
    <name type="scientific">Russula ochroleuca</name>
    <dbReference type="NCBI Taxonomy" id="152965"/>
    <lineage>
        <taxon>Eukaryota</taxon>
        <taxon>Fungi</taxon>
        <taxon>Dikarya</taxon>
        <taxon>Basidiomycota</taxon>
        <taxon>Agaricomycotina</taxon>
        <taxon>Agaricomycetes</taxon>
        <taxon>Russulales</taxon>
        <taxon>Russulaceae</taxon>
        <taxon>Russula</taxon>
    </lineage>
</organism>
<feature type="repeat" description="PPR" evidence="2">
    <location>
        <begin position="360"/>
        <end position="394"/>
    </location>
</feature>
<evidence type="ECO:0008006" key="5">
    <source>
        <dbReference type="Google" id="ProtNLM"/>
    </source>
</evidence>
<reference evidence="3" key="2">
    <citation type="journal article" date="2020" name="Nat. Commun.">
        <title>Large-scale genome sequencing of mycorrhizal fungi provides insights into the early evolution of symbiotic traits.</title>
        <authorList>
            <person name="Miyauchi S."/>
            <person name="Kiss E."/>
            <person name="Kuo A."/>
            <person name="Drula E."/>
            <person name="Kohler A."/>
            <person name="Sanchez-Garcia M."/>
            <person name="Morin E."/>
            <person name="Andreopoulos B."/>
            <person name="Barry K.W."/>
            <person name="Bonito G."/>
            <person name="Buee M."/>
            <person name="Carver A."/>
            <person name="Chen C."/>
            <person name="Cichocki N."/>
            <person name="Clum A."/>
            <person name="Culley D."/>
            <person name="Crous P.W."/>
            <person name="Fauchery L."/>
            <person name="Girlanda M."/>
            <person name="Hayes R.D."/>
            <person name="Keri Z."/>
            <person name="LaButti K."/>
            <person name="Lipzen A."/>
            <person name="Lombard V."/>
            <person name="Magnuson J."/>
            <person name="Maillard F."/>
            <person name="Murat C."/>
            <person name="Nolan M."/>
            <person name="Ohm R.A."/>
            <person name="Pangilinan J."/>
            <person name="Pereira M.F."/>
            <person name="Perotto S."/>
            <person name="Peter M."/>
            <person name="Pfister S."/>
            <person name="Riley R."/>
            <person name="Sitrit Y."/>
            <person name="Stielow J.B."/>
            <person name="Szollosi G."/>
            <person name="Zifcakova L."/>
            <person name="Stursova M."/>
            <person name="Spatafora J.W."/>
            <person name="Tedersoo L."/>
            <person name="Vaario L.M."/>
            <person name="Yamada A."/>
            <person name="Yan M."/>
            <person name="Wang P."/>
            <person name="Xu J."/>
            <person name="Bruns T."/>
            <person name="Baldrian P."/>
            <person name="Vilgalys R."/>
            <person name="Dunand C."/>
            <person name="Henrissat B."/>
            <person name="Grigoriev I.V."/>
            <person name="Hibbett D."/>
            <person name="Nagy L.G."/>
            <person name="Martin F.M."/>
        </authorList>
    </citation>
    <scope>NUCLEOTIDE SEQUENCE</scope>
    <source>
        <strain evidence="3">Prilba</strain>
    </source>
</reference>
<dbReference type="Pfam" id="PF01535">
    <property type="entry name" value="PPR"/>
    <property type="match status" value="1"/>
</dbReference>
<evidence type="ECO:0000313" key="4">
    <source>
        <dbReference type="Proteomes" id="UP000759537"/>
    </source>
</evidence>
<keyword evidence="1" id="KW-0677">Repeat</keyword>
<feature type="repeat" description="PPR" evidence="2">
    <location>
        <begin position="430"/>
        <end position="464"/>
    </location>
</feature>
<dbReference type="PANTHER" id="PTHR47939:SF13">
    <property type="entry name" value="OS03G0201400 PROTEIN"/>
    <property type="match status" value="1"/>
</dbReference>
<sequence length="756" mass="84267">MLAHHAFRTPDLIIGSRRTVQLPTHRIHLFSDHAAKPSQNTHIVSPNALKRDWSVRREKRTGNTSHQLASLKTSMFTNDAIASPSPGSPNYIPSKLRSFRSSIARRDAPAVLRLWRSLEKDNFLHLLGPSDLEACSQLVIDLCPTEHSSTWGGPSRVAAEELSLGLANRLSTSALRACFAALIFVNDSESVLRLYNCFLSQMEHKDAFEDEDSHSSEGTEDELLTIPAIRNSGFPVDKELSIYAIMAHAIQDDFSSAIQTGMQNKWSLPSFHTADAFLDSFAPSPKFRQKVLTFVRHADAASLLSRPSIFYRHLSNLVGTPAMRSLQTLYTTVVEGLSENYPWAAVDSGSPSDTRPVTIPESIWAAFISAFLEVQRLDLAESAWDDMVRYGHKPGPGVWAVLIKGVGKLRGAGPALTLWRFMKETYVSPDSSSYQAIVQVMASARQWEDATKLFNEFRQAPSLPSDPHSEPLYNTMISTHLAHSRDPDAIGLLEDMLASGPHPTAATFNTFLTYYHSKKDMKSLSSMLKKMTAHGVSGDVATFSILLCALLRVLDRGEAIQRTLALMDQHKIKSNVATHTAIMTSLLQENDKKALGAAFDLLGTMEESGDPTMAPNVVTYTAVLNGIHNWTGRDDRLVQDYTELIVGKMKTRRVKFNKVTYNVLLKTCLENPSAAGVQKALQFYRQMRREKTPLTGDTWHIMLHGLAQRNEWVVAHEVLRDMQDSGIRMTDWLKNVAERVARGYIISKQRLARAAR</sequence>
<dbReference type="PANTHER" id="PTHR47939">
    <property type="entry name" value="MEMBRANE-ASSOCIATED SALT-INDUCIBLE PROTEIN-LIKE"/>
    <property type="match status" value="1"/>
</dbReference>
<reference evidence="3" key="1">
    <citation type="submission" date="2019-10" db="EMBL/GenBank/DDBJ databases">
        <authorList>
            <consortium name="DOE Joint Genome Institute"/>
            <person name="Kuo A."/>
            <person name="Miyauchi S."/>
            <person name="Kiss E."/>
            <person name="Drula E."/>
            <person name="Kohler A."/>
            <person name="Sanchez-Garcia M."/>
            <person name="Andreopoulos B."/>
            <person name="Barry K.W."/>
            <person name="Bonito G."/>
            <person name="Buee M."/>
            <person name="Carver A."/>
            <person name="Chen C."/>
            <person name="Cichocki N."/>
            <person name="Clum A."/>
            <person name="Culley D."/>
            <person name="Crous P.W."/>
            <person name="Fauchery L."/>
            <person name="Girlanda M."/>
            <person name="Hayes R."/>
            <person name="Keri Z."/>
            <person name="LaButti K."/>
            <person name="Lipzen A."/>
            <person name="Lombard V."/>
            <person name="Magnuson J."/>
            <person name="Maillard F."/>
            <person name="Morin E."/>
            <person name="Murat C."/>
            <person name="Nolan M."/>
            <person name="Ohm R."/>
            <person name="Pangilinan J."/>
            <person name="Pereira M."/>
            <person name="Perotto S."/>
            <person name="Peter M."/>
            <person name="Riley R."/>
            <person name="Sitrit Y."/>
            <person name="Stielow B."/>
            <person name="Szollosi G."/>
            <person name="Zifcakova L."/>
            <person name="Stursova M."/>
            <person name="Spatafora J.W."/>
            <person name="Tedersoo L."/>
            <person name="Vaario L.-M."/>
            <person name="Yamada A."/>
            <person name="Yan M."/>
            <person name="Wang P."/>
            <person name="Xu J."/>
            <person name="Bruns T."/>
            <person name="Baldrian P."/>
            <person name="Vilgalys R."/>
            <person name="Henrissat B."/>
            <person name="Grigoriev I.V."/>
            <person name="Hibbett D."/>
            <person name="Nagy L.G."/>
            <person name="Martin F.M."/>
        </authorList>
    </citation>
    <scope>NUCLEOTIDE SEQUENCE</scope>
    <source>
        <strain evidence="3">Prilba</strain>
    </source>
</reference>
<proteinExistence type="predicted"/>
<dbReference type="InterPro" id="IPR011990">
    <property type="entry name" value="TPR-like_helical_dom_sf"/>
</dbReference>
<dbReference type="Proteomes" id="UP000759537">
    <property type="component" value="Unassembled WGS sequence"/>
</dbReference>
<dbReference type="InterPro" id="IPR002885">
    <property type="entry name" value="PPR_rpt"/>
</dbReference>
<dbReference type="OrthoDB" id="185373at2759"/>
<keyword evidence="4" id="KW-1185">Reference proteome</keyword>
<protein>
    <recommendedName>
        <fullName evidence="5">Pentatricopeptide repeat-containing protein</fullName>
    </recommendedName>
</protein>
<comment type="caution">
    <text evidence="3">The sequence shown here is derived from an EMBL/GenBank/DDBJ whole genome shotgun (WGS) entry which is preliminary data.</text>
</comment>
<name>A0A9P5MXP7_9AGAM</name>
<dbReference type="EMBL" id="WHVB01000007">
    <property type="protein sequence ID" value="KAF8481290.1"/>
    <property type="molecule type" value="Genomic_DNA"/>
</dbReference>
<accession>A0A9P5MXP7</accession>
<dbReference type="Gene3D" id="1.25.40.10">
    <property type="entry name" value="Tetratricopeptide repeat domain"/>
    <property type="match status" value="4"/>
</dbReference>
<evidence type="ECO:0000256" key="2">
    <source>
        <dbReference type="PROSITE-ProRule" id="PRU00708"/>
    </source>
</evidence>
<dbReference type="Pfam" id="PF13812">
    <property type="entry name" value="PPR_3"/>
    <property type="match status" value="1"/>
</dbReference>